<dbReference type="PANTHER" id="PTHR33371:SF15">
    <property type="entry name" value="LIPOPROTEIN LPRN"/>
    <property type="match status" value="1"/>
</dbReference>
<dbReference type="PROSITE" id="PS51257">
    <property type="entry name" value="PROKAR_LIPOPROTEIN"/>
    <property type="match status" value="1"/>
</dbReference>
<dbReference type="Proteomes" id="UP000277094">
    <property type="component" value="Unassembled WGS sequence"/>
</dbReference>
<dbReference type="Pfam" id="PF02470">
    <property type="entry name" value="MlaD"/>
    <property type="match status" value="1"/>
</dbReference>
<dbReference type="GO" id="GO:0005576">
    <property type="term" value="C:extracellular region"/>
    <property type="evidence" value="ECO:0007669"/>
    <property type="project" value="TreeGrafter"/>
</dbReference>
<evidence type="ECO:0000313" key="5">
    <source>
        <dbReference type="Proteomes" id="UP000277094"/>
    </source>
</evidence>
<dbReference type="InterPro" id="IPR003399">
    <property type="entry name" value="Mce/MlaD"/>
</dbReference>
<dbReference type="EMBL" id="RJSG01000002">
    <property type="protein sequence ID" value="RNL79565.1"/>
    <property type="molecule type" value="Genomic_DNA"/>
</dbReference>
<dbReference type="NCBIfam" id="TIGR00996">
    <property type="entry name" value="Mtu_fam_mce"/>
    <property type="match status" value="1"/>
</dbReference>
<protein>
    <submittedName>
        <fullName evidence="4">MCE family protein</fullName>
    </submittedName>
</protein>
<evidence type="ECO:0000259" key="3">
    <source>
        <dbReference type="Pfam" id="PF11887"/>
    </source>
</evidence>
<comment type="caution">
    <text evidence="4">The sequence shown here is derived from an EMBL/GenBank/DDBJ whole genome shotgun (WGS) entry which is preliminary data.</text>
</comment>
<keyword evidence="5" id="KW-1185">Reference proteome</keyword>
<feature type="region of interest" description="Disordered" evidence="1">
    <location>
        <begin position="345"/>
        <end position="374"/>
    </location>
</feature>
<dbReference type="InterPro" id="IPR052336">
    <property type="entry name" value="MlaD_Phospholipid_Transporter"/>
</dbReference>
<dbReference type="InterPro" id="IPR024516">
    <property type="entry name" value="Mce_C"/>
</dbReference>
<feature type="domain" description="Mammalian cell entry C-terminal" evidence="3">
    <location>
        <begin position="157"/>
        <end position="302"/>
    </location>
</feature>
<dbReference type="OrthoDB" id="9774928at2"/>
<evidence type="ECO:0000259" key="2">
    <source>
        <dbReference type="Pfam" id="PF02470"/>
    </source>
</evidence>
<dbReference type="AlphaFoldDB" id="A0A3N0DVB8"/>
<dbReference type="InterPro" id="IPR005693">
    <property type="entry name" value="Mce"/>
</dbReference>
<sequence>MSARKRLLAALTGLVGIALVTGCGPTMADLPLPGNGVSGDTITIKVRFDEALNLAQGAQVKVNGVNEGKVRSVTTADFKAIATLEVRRSAKVRQDASARLRYTTPLGELFVDVTNPADGALVKDGGSLDPKKSTTAPTVEDALSSASLLVNGGGLNQLQTVTDQLNEALGGREDTVRELLVRANTFLDGADATTGDIDRALRALAAVSKIANQNRAIIREALKDIQPAAAVLRENTPDFTALLAKLAEFSGTANDVVVKTRTQILQMVREVSPVLQEFLNNTALLGPSLRALVDVSNTLNGVTPGDYLSLKLGINFAGLNLPNLLGPGGGGSTGTNGNGTGGLLGGLTGLAGKPKAPSGSSSPVSLTALLGGAR</sequence>
<feature type="compositionally biased region" description="Low complexity" evidence="1">
    <location>
        <begin position="350"/>
        <end position="363"/>
    </location>
</feature>
<gene>
    <name evidence="4" type="ORF">EFL95_11340</name>
</gene>
<feature type="domain" description="Mce/MlaD" evidence="2">
    <location>
        <begin position="41"/>
        <end position="114"/>
    </location>
</feature>
<dbReference type="Pfam" id="PF11887">
    <property type="entry name" value="Mce4_CUP1"/>
    <property type="match status" value="1"/>
</dbReference>
<dbReference type="RefSeq" id="WP_123234067.1">
    <property type="nucleotide sequence ID" value="NZ_RJSG01000002.1"/>
</dbReference>
<evidence type="ECO:0000256" key="1">
    <source>
        <dbReference type="SAM" id="MobiDB-lite"/>
    </source>
</evidence>
<name>A0A3N0DVB8_9ACTN</name>
<accession>A0A3N0DVB8</accession>
<evidence type="ECO:0000313" key="4">
    <source>
        <dbReference type="EMBL" id="RNL79565.1"/>
    </source>
</evidence>
<organism evidence="4 5">
    <name type="scientific">Nocardioides marmorisolisilvae</name>
    <dbReference type="NCBI Taxonomy" id="1542737"/>
    <lineage>
        <taxon>Bacteria</taxon>
        <taxon>Bacillati</taxon>
        <taxon>Actinomycetota</taxon>
        <taxon>Actinomycetes</taxon>
        <taxon>Propionibacteriales</taxon>
        <taxon>Nocardioidaceae</taxon>
        <taxon>Nocardioides</taxon>
    </lineage>
</organism>
<dbReference type="PANTHER" id="PTHR33371">
    <property type="entry name" value="INTERMEMBRANE PHOSPHOLIPID TRANSPORT SYSTEM BINDING PROTEIN MLAD-RELATED"/>
    <property type="match status" value="1"/>
</dbReference>
<reference evidence="4 5" key="1">
    <citation type="submission" date="2018-11" db="EMBL/GenBank/DDBJ databases">
        <authorList>
            <person name="Li F."/>
        </authorList>
    </citation>
    <scope>NUCLEOTIDE SEQUENCE [LARGE SCALE GENOMIC DNA]</scope>
    <source>
        <strain evidence="4 5">KIS18-7</strain>
    </source>
</reference>
<proteinExistence type="predicted"/>